<proteinExistence type="inferred from homology"/>
<dbReference type="PRINTS" id="PR00081">
    <property type="entry name" value="GDHRDH"/>
</dbReference>
<dbReference type="Proteomes" id="UP000191500">
    <property type="component" value="Unassembled WGS sequence"/>
</dbReference>
<protein>
    <recommendedName>
        <fullName evidence="6">Ketoreductase (KR) domain-containing protein</fullName>
    </recommendedName>
</protein>
<evidence type="ECO:0000256" key="3">
    <source>
        <dbReference type="SAM" id="MobiDB-lite"/>
    </source>
</evidence>
<dbReference type="EMBL" id="MDDG01000010">
    <property type="protein sequence ID" value="OQE37254.1"/>
    <property type="molecule type" value="Genomic_DNA"/>
</dbReference>
<comment type="caution">
    <text evidence="4">The sequence shown here is derived from an EMBL/GenBank/DDBJ whole genome shotgun (WGS) entry which is preliminary data.</text>
</comment>
<comment type="similarity">
    <text evidence="1">Belongs to the short-chain dehydrogenases/reductases (SDR) family.</text>
</comment>
<organism evidence="4 5">
    <name type="scientific">Penicillium coprophilum</name>
    <dbReference type="NCBI Taxonomy" id="36646"/>
    <lineage>
        <taxon>Eukaryota</taxon>
        <taxon>Fungi</taxon>
        <taxon>Dikarya</taxon>
        <taxon>Ascomycota</taxon>
        <taxon>Pezizomycotina</taxon>
        <taxon>Eurotiomycetes</taxon>
        <taxon>Eurotiomycetidae</taxon>
        <taxon>Eurotiales</taxon>
        <taxon>Aspergillaceae</taxon>
        <taxon>Penicillium</taxon>
    </lineage>
</organism>
<dbReference type="AlphaFoldDB" id="A0A1V6UFP1"/>
<keyword evidence="5" id="KW-1185">Reference proteome</keyword>
<reference evidence="5" key="1">
    <citation type="journal article" date="2017" name="Nat. Microbiol.">
        <title>Global analysis of biosynthetic gene clusters reveals vast potential of secondary metabolite production in Penicillium species.</title>
        <authorList>
            <person name="Nielsen J.C."/>
            <person name="Grijseels S."/>
            <person name="Prigent S."/>
            <person name="Ji B."/>
            <person name="Dainat J."/>
            <person name="Nielsen K.F."/>
            <person name="Frisvad J.C."/>
            <person name="Workman M."/>
            <person name="Nielsen J."/>
        </authorList>
    </citation>
    <scope>NUCLEOTIDE SEQUENCE [LARGE SCALE GENOMIC DNA]</scope>
    <source>
        <strain evidence="5">IBT 31321</strain>
    </source>
</reference>
<evidence type="ECO:0000256" key="1">
    <source>
        <dbReference type="ARBA" id="ARBA00006484"/>
    </source>
</evidence>
<feature type="compositionally biased region" description="Low complexity" evidence="3">
    <location>
        <begin position="348"/>
        <end position="359"/>
    </location>
</feature>
<feature type="region of interest" description="Disordered" evidence="3">
    <location>
        <begin position="345"/>
        <end position="394"/>
    </location>
</feature>
<dbReference type="STRING" id="36646.A0A1V6UFP1"/>
<dbReference type="Pfam" id="PF00106">
    <property type="entry name" value="adh_short"/>
    <property type="match status" value="1"/>
</dbReference>
<dbReference type="PANTHER" id="PTHR43157">
    <property type="entry name" value="PHOSPHATIDYLINOSITOL-GLYCAN BIOSYNTHESIS CLASS F PROTEIN-RELATED"/>
    <property type="match status" value="1"/>
</dbReference>
<dbReference type="GO" id="GO:0016491">
    <property type="term" value="F:oxidoreductase activity"/>
    <property type="evidence" value="ECO:0007669"/>
    <property type="project" value="UniProtKB-KW"/>
</dbReference>
<evidence type="ECO:0008006" key="6">
    <source>
        <dbReference type="Google" id="ProtNLM"/>
    </source>
</evidence>
<dbReference type="InterPro" id="IPR002347">
    <property type="entry name" value="SDR_fam"/>
</dbReference>
<sequence length="448" mass="48367">MGTKFDVTPEKQASVPRFFYNQLTVKPVTVQGVSLAGKTALVTGSNSGVGLETSRQLLDLGLSKLILAVRSEERGQTAKKKLSAGRNLSDDSIEVWNLDQSDYGSVVAFAERAKSLPRLDIVVLNIGIGNATRVFNPKTGHDEMIQVNYLSTALLTLLLLPIVKEKRAVQGGPSRITVVSSEVSAWTAFKEKESFPLLASLDQKNAKVDPLDRMMVSKLLGQFFLSYLASIVPPSVVIINAASPGSVHDSEFNREHDQTFSGAIAKIVMRRLANTAAVGARMITDAAVNHGQETHGEFLSFQKIVPLAPIIYTAEGKKISERLWKETEEELAFANLEEILRTISEGTAADPQARPAAQRGRPRYGTPGCSQTESAESIGDHGPGGVLQPANGPILQNGHPDGGYLYSDWLVTISATEGVSRRRWHQQAHLAMVAGARINQPHAASTGL</sequence>
<accession>A0A1V6UFP1</accession>
<dbReference type="InterPro" id="IPR036291">
    <property type="entry name" value="NAD(P)-bd_dom_sf"/>
</dbReference>
<evidence type="ECO:0000313" key="4">
    <source>
        <dbReference type="EMBL" id="OQE37254.1"/>
    </source>
</evidence>
<dbReference type="SUPFAM" id="SSF51735">
    <property type="entry name" value="NAD(P)-binding Rossmann-fold domains"/>
    <property type="match status" value="1"/>
</dbReference>
<evidence type="ECO:0000256" key="2">
    <source>
        <dbReference type="ARBA" id="ARBA00023002"/>
    </source>
</evidence>
<name>A0A1V6UFP1_9EURO</name>
<dbReference type="PANTHER" id="PTHR43157:SF31">
    <property type="entry name" value="PHOSPHATIDYLINOSITOL-GLYCAN BIOSYNTHESIS CLASS F PROTEIN"/>
    <property type="match status" value="1"/>
</dbReference>
<keyword evidence="2" id="KW-0560">Oxidoreductase</keyword>
<dbReference type="Gene3D" id="3.40.50.720">
    <property type="entry name" value="NAD(P)-binding Rossmann-like Domain"/>
    <property type="match status" value="1"/>
</dbReference>
<gene>
    <name evidence="4" type="ORF">PENCOP_c010G00889</name>
</gene>
<evidence type="ECO:0000313" key="5">
    <source>
        <dbReference type="Proteomes" id="UP000191500"/>
    </source>
</evidence>